<evidence type="ECO:0000313" key="3">
    <source>
        <dbReference type="EMBL" id="MFC6177025.1"/>
    </source>
</evidence>
<proteinExistence type="predicted"/>
<dbReference type="RefSeq" id="WP_137611990.1">
    <property type="nucleotide sequence ID" value="NZ_BJDF01000016.1"/>
</dbReference>
<feature type="domain" description="VanZ-like" evidence="2">
    <location>
        <begin position="38"/>
        <end position="154"/>
    </location>
</feature>
<keyword evidence="1" id="KW-1133">Transmembrane helix</keyword>
<gene>
    <name evidence="3" type="ORF">ACFQAV_09240</name>
</gene>
<sequence length="168" mass="18834">MRWIPLLVILSLSFISGLHILGSIDDAKRRSIFLIRLAYLTFLGVILFTPLSFDGIAVYIMPAGIGRVNLHYIYIGLGFIENIILTIPLGFLIKKVFPNMSLILIVPLGFMMGAAFELTQYYLSHTFLINRVCDINDVLANGIGVAIGAVLALVYYYVYERNLSEKKI</sequence>
<feature type="transmembrane region" description="Helical" evidence="1">
    <location>
        <begin position="138"/>
        <end position="158"/>
    </location>
</feature>
<dbReference type="EMBL" id="JBHSSF010000021">
    <property type="protein sequence ID" value="MFC6177025.1"/>
    <property type="molecule type" value="Genomic_DNA"/>
</dbReference>
<dbReference type="PANTHER" id="PTHR36834">
    <property type="entry name" value="MEMBRANE PROTEIN-RELATED"/>
    <property type="match status" value="1"/>
</dbReference>
<comment type="caution">
    <text evidence="3">The sequence shown here is derived from an EMBL/GenBank/DDBJ whole genome shotgun (WGS) entry which is preliminary data.</text>
</comment>
<name>A0ABW1RLU5_9LACO</name>
<evidence type="ECO:0000313" key="4">
    <source>
        <dbReference type="Proteomes" id="UP001596288"/>
    </source>
</evidence>
<dbReference type="PANTHER" id="PTHR36834:SF2">
    <property type="entry name" value="MEMBRANE PROTEIN"/>
    <property type="match status" value="1"/>
</dbReference>
<feature type="transmembrane region" description="Helical" evidence="1">
    <location>
        <begin position="6"/>
        <end position="25"/>
    </location>
</feature>
<keyword evidence="4" id="KW-1185">Reference proteome</keyword>
<organism evidence="3 4">
    <name type="scientific">Companilactobacillus huachuanensis</name>
    <dbReference type="NCBI Taxonomy" id="2559914"/>
    <lineage>
        <taxon>Bacteria</taxon>
        <taxon>Bacillati</taxon>
        <taxon>Bacillota</taxon>
        <taxon>Bacilli</taxon>
        <taxon>Lactobacillales</taxon>
        <taxon>Lactobacillaceae</taxon>
        <taxon>Companilactobacillus</taxon>
    </lineage>
</organism>
<dbReference type="Proteomes" id="UP001596288">
    <property type="component" value="Unassembled WGS sequence"/>
</dbReference>
<feature type="transmembrane region" description="Helical" evidence="1">
    <location>
        <begin position="37"/>
        <end position="60"/>
    </location>
</feature>
<dbReference type="InterPro" id="IPR006976">
    <property type="entry name" value="VanZ-like"/>
</dbReference>
<dbReference type="InterPro" id="IPR053150">
    <property type="entry name" value="Teicoplanin_resist-assoc"/>
</dbReference>
<evidence type="ECO:0000256" key="1">
    <source>
        <dbReference type="SAM" id="Phobius"/>
    </source>
</evidence>
<reference evidence="4" key="1">
    <citation type="journal article" date="2019" name="Int. J. Syst. Evol. Microbiol.">
        <title>The Global Catalogue of Microorganisms (GCM) 10K type strain sequencing project: providing services to taxonomists for standard genome sequencing and annotation.</title>
        <authorList>
            <consortium name="The Broad Institute Genomics Platform"/>
            <consortium name="The Broad Institute Genome Sequencing Center for Infectious Disease"/>
            <person name="Wu L."/>
            <person name="Ma J."/>
        </authorList>
    </citation>
    <scope>NUCLEOTIDE SEQUENCE [LARGE SCALE GENOMIC DNA]</scope>
    <source>
        <strain evidence="4">CCM 8927</strain>
    </source>
</reference>
<keyword evidence="1" id="KW-0812">Transmembrane</keyword>
<feature type="transmembrane region" description="Helical" evidence="1">
    <location>
        <begin position="72"/>
        <end position="93"/>
    </location>
</feature>
<dbReference type="Pfam" id="PF04892">
    <property type="entry name" value="VanZ"/>
    <property type="match status" value="1"/>
</dbReference>
<feature type="transmembrane region" description="Helical" evidence="1">
    <location>
        <begin position="100"/>
        <end position="118"/>
    </location>
</feature>
<accession>A0ABW1RLU5</accession>
<evidence type="ECO:0000259" key="2">
    <source>
        <dbReference type="Pfam" id="PF04892"/>
    </source>
</evidence>
<keyword evidence="1" id="KW-0472">Membrane</keyword>
<protein>
    <submittedName>
        <fullName evidence="3">VanZ family protein</fullName>
    </submittedName>
</protein>